<dbReference type="PRINTS" id="PR00237">
    <property type="entry name" value="GPCRRHODOPSN"/>
</dbReference>
<dbReference type="PANTHER" id="PTHR24240">
    <property type="entry name" value="OPSIN"/>
    <property type="match status" value="1"/>
</dbReference>
<feature type="transmembrane region" description="Helical" evidence="10">
    <location>
        <begin position="195"/>
        <end position="219"/>
    </location>
</feature>
<evidence type="ECO:0000256" key="1">
    <source>
        <dbReference type="ARBA" id="ARBA00004141"/>
    </source>
</evidence>
<feature type="transmembrane region" description="Helical" evidence="10">
    <location>
        <begin position="109"/>
        <end position="131"/>
    </location>
</feature>
<evidence type="ECO:0000256" key="9">
    <source>
        <dbReference type="ARBA" id="ARBA00023224"/>
    </source>
</evidence>
<dbReference type="Gene3D" id="1.20.1070.10">
    <property type="entry name" value="Rhodopsin 7-helix transmembrane proteins"/>
    <property type="match status" value="1"/>
</dbReference>
<dbReference type="InterPro" id="IPR002962">
    <property type="entry name" value="Peropsin"/>
</dbReference>
<organism evidence="12">
    <name type="scientific">Amphiura filiformis</name>
    <dbReference type="NCBI Taxonomy" id="82378"/>
    <lineage>
        <taxon>Eukaryota</taxon>
        <taxon>Metazoa</taxon>
        <taxon>Echinodermata</taxon>
        <taxon>Eleutherozoa</taxon>
        <taxon>Asterozoa</taxon>
        <taxon>Ophiuroidea</taxon>
        <taxon>Myophiuroidea</taxon>
        <taxon>Metophiurida</taxon>
        <taxon>Ophintegrida</taxon>
        <taxon>Amphilepidida</taxon>
        <taxon>Ophiurina</taxon>
        <taxon>Gnathophiurina</taxon>
        <taxon>Amphiuroidea</taxon>
        <taxon>Amphiuridae</taxon>
        <taxon>Amphiura</taxon>
    </lineage>
</organism>
<keyword evidence="6" id="KW-1015">Disulfide bond</keyword>
<keyword evidence="8" id="KW-0325">Glycoprotein</keyword>
<dbReference type="EMBL" id="KM276771">
    <property type="protein sequence ID" value="AIZ50551.1"/>
    <property type="molecule type" value="Genomic_DNA"/>
</dbReference>
<feature type="transmembrane region" description="Helical" evidence="10">
    <location>
        <begin position="37"/>
        <end position="60"/>
    </location>
</feature>
<dbReference type="InterPro" id="IPR050125">
    <property type="entry name" value="GPCR_opsins"/>
</dbReference>
<proteinExistence type="predicted"/>
<dbReference type="SUPFAM" id="SSF81321">
    <property type="entry name" value="Family A G protein-coupled receptor-like"/>
    <property type="match status" value="1"/>
</dbReference>
<evidence type="ECO:0000256" key="2">
    <source>
        <dbReference type="ARBA" id="ARBA00022692"/>
    </source>
</evidence>
<evidence type="ECO:0000256" key="5">
    <source>
        <dbReference type="ARBA" id="ARBA00023136"/>
    </source>
</evidence>
<evidence type="ECO:0000256" key="8">
    <source>
        <dbReference type="ARBA" id="ARBA00023180"/>
    </source>
</evidence>
<evidence type="ECO:0000256" key="10">
    <source>
        <dbReference type="SAM" id="Phobius"/>
    </source>
</evidence>
<dbReference type="GO" id="GO:0004930">
    <property type="term" value="F:G protein-coupled receptor activity"/>
    <property type="evidence" value="ECO:0007669"/>
    <property type="project" value="UniProtKB-KW"/>
</dbReference>
<evidence type="ECO:0000313" key="12">
    <source>
        <dbReference type="EMBL" id="AIZ50551.1"/>
    </source>
</evidence>
<dbReference type="Pfam" id="PF00001">
    <property type="entry name" value="7tm_1"/>
    <property type="match status" value="1"/>
</dbReference>
<sequence>MENGTYTLSTNTHHDYESMMSSQDVFDKIYFPGKTAVGFYLAFVSLFGTVGNAIVILLIYKTSTLRTPTYILILNLSVSDLIVSCFGAPMSCTSSFVGRWLYGNIGCNIYGFINYYCGCISLNSYAVIAIVRYLKVVRRSVGSTILKTHVVRVIYAVHVYTFIFTIPPLFGWNDFVLEGFNTQCDIAYKIKTPLYISYVSVIFIALFFIPLFIITFCYVRIVQYVSKHGTRLRKSMNRIRSRRESIGSSSKTTLMVLICIIVYLVTWLPYCIVAFWALFGDPSAISPPMSAAPALLAKASSIFNPWIFAGLNSQFRRALKV</sequence>
<feature type="transmembrane region" description="Helical" evidence="10">
    <location>
        <begin position="252"/>
        <end position="279"/>
    </location>
</feature>
<evidence type="ECO:0000256" key="4">
    <source>
        <dbReference type="ARBA" id="ARBA00023040"/>
    </source>
</evidence>
<dbReference type="AlphaFoldDB" id="A0A0A7KUZ5"/>
<feature type="transmembrane region" description="Helical" evidence="10">
    <location>
        <begin position="72"/>
        <end position="97"/>
    </location>
</feature>
<keyword evidence="7" id="KW-0675">Receptor</keyword>
<feature type="domain" description="G-protein coupled receptors family 1 profile" evidence="11">
    <location>
        <begin position="51"/>
        <end position="308"/>
    </location>
</feature>
<keyword evidence="5 10" id="KW-0472">Membrane</keyword>
<dbReference type="CDD" id="cd14969">
    <property type="entry name" value="7tmA_Opsins_type2_animals"/>
    <property type="match status" value="1"/>
</dbReference>
<protein>
    <submittedName>
        <fullName evidence="12">Opsin 5</fullName>
    </submittedName>
</protein>
<dbReference type="GO" id="GO:0016020">
    <property type="term" value="C:membrane"/>
    <property type="evidence" value="ECO:0007669"/>
    <property type="project" value="UniProtKB-SubCell"/>
</dbReference>
<evidence type="ECO:0000259" key="11">
    <source>
        <dbReference type="PROSITE" id="PS50262"/>
    </source>
</evidence>
<keyword evidence="9" id="KW-0807">Transducer</keyword>
<keyword evidence="3 10" id="KW-1133">Transmembrane helix</keyword>
<evidence type="ECO:0000256" key="3">
    <source>
        <dbReference type="ARBA" id="ARBA00022989"/>
    </source>
</evidence>
<dbReference type="InterPro" id="IPR017452">
    <property type="entry name" value="GPCR_Rhodpsn_7TM"/>
</dbReference>
<evidence type="ECO:0000256" key="7">
    <source>
        <dbReference type="ARBA" id="ARBA00023170"/>
    </source>
</evidence>
<evidence type="ECO:0000256" key="6">
    <source>
        <dbReference type="ARBA" id="ARBA00023157"/>
    </source>
</evidence>
<feature type="transmembrane region" description="Helical" evidence="10">
    <location>
        <begin position="152"/>
        <end position="170"/>
    </location>
</feature>
<dbReference type="PRINTS" id="PR01244">
    <property type="entry name" value="PEROPSIN"/>
</dbReference>
<dbReference type="PROSITE" id="PS50262">
    <property type="entry name" value="G_PROTEIN_RECEP_F1_2"/>
    <property type="match status" value="1"/>
</dbReference>
<comment type="subcellular location">
    <subcellularLocation>
        <location evidence="1">Membrane</location>
        <topology evidence="1">Multi-pass membrane protein</topology>
    </subcellularLocation>
</comment>
<keyword evidence="2 10" id="KW-0812">Transmembrane</keyword>
<feature type="transmembrane region" description="Helical" evidence="10">
    <location>
        <begin position="291"/>
        <end position="311"/>
    </location>
</feature>
<keyword evidence="4" id="KW-0297">G-protein coupled receptor</keyword>
<dbReference type="GO" id="GO:0007601">
    <property type="term" value="P:visual perception"/>
    <property type="evidence" value="ECO:0007669"/>
    <property type="project" value="InterPro"/>
</dbReference>
<accession>A0A0A7KUZ5</accession>
<dbReference type="InterPro" id="IPR000276">
    <property type="entry name" value="GPCR_Rhodpsn"/>
</dbReference>
<reference evidence="12" key="1">
    <citation type="submission" date="2014-08" db="EMBL/GenBank/DDBJ databases">
        <title>High opsin diversity in a non-visual infaunal brittle star.</title>
        <authorList>
            <person name="Delroisse J."/>
            <person name="Ullrich-Luter E."/>
            <person name="Ortega-Martinez O."/>
            <person name="Dupont S."/>
            <person name="Arnone M.-I."/>
            <person name="Mallefet J."/>
            <person name="Flammang P."/>
        </authorList>
    </citation>
    <scope>NUCLEOTIDE SEQUENCE</scope>
</reference>
<name>A0A0A7KUZ5_9ECHI</name>